<reference evidence="1" key="1">
    <citation type="submission" date="2020-10" db="EMBL/GenBank/DDBJ databases">
        <authorList>
            <person name="Han B."/>
            <person name="Lu T."/>
            <person name="Zhao Q."/>
            <person name="Huang X."/>
            <person name="Zhao Y."/>
        </authorList>
    </citation>
    <scope>NUCLEOTIDE SEQUENCE</scope>
</reference>
<dbReference type="Proteomes" id="UP000604825">
    <property type="component" value="Unassembled WGS sequence"/>
</dbReference>
<proteinExistence type="predicted"/>
<organism evidence="1 2">
    <name type="scientific">Miscanthus lutarioriparius</name>
    <dbReference type="NCBI Taxonomy" id="422564"/>
    <lineage>
        <taxon>Eukaryota</taxon>
        <taxon>Viridiplantae</taxon>
        <taxon>Streptophyta</taxon>
        <taxon>Embryophyta</taxon>
        <taxon>Tracheophyta</taxon>
        <taxon>Spermatophyta</taxon>
        <taxon>Magnoliopsida</taxon>
        <taxon>Liliopsida</taxon>
        <taxon>Poales</taxon>
        <taxon>Poaceae</taxon>
        <taxon>PACMAD clade</taxon>
        <taxon>Panicoideae</taxon>
        <taxon>Andropogonodae</taxon>
        <taxon>Andropogoneae</taxon>
        <taxon>Saccharinae</taxon>
        <taxon>Miscanthus</taxon>
    </lineage>
</organism>
<protein>
    <submittedName>
        <fullName evidence="1">Uncharacterized protein</fullName>
    </submittedName>
</protein>
<comment type="caution">
    <text evidence="1">The sequence shown here is derived from an EMBL/GenBank/DDBJ whole genome shotgun (WGS) entry which is preliminary data.</text>
</comment>
<dbReference type="EMBL" id="CAJGYO010000003">
    <property type="protein sequence ID" value="CAD6218651.1"/>
    <property type="molecule type" value="Genomic_DNA"/>
</dbReference>
<gene>
    <name evidence="1" type="ORF">NCGR_LOCUS12502</name>
</gene>
<accession>A0A811NBE1</accession>
<name>A0A811NBE1_9POAL</name>
<sequence>MGRRWKTGMRHWDAEEMEDGEMGRQRRWGCGTEMRRRWKMGRWGGGGDGGWEPTEMERWMRMDRLRNQIQCEVIKRHHDRKSHTLRAVEDNKGRE</sequence>
<evidence type="ECO:0000313" key="1">
    <source>
        <dbReference type="EMBL" id="CAD6218651.1"/>
    </source>
</evidence>
<keyword evidence="2" id="KW-1185">Reference proteome</keyword>
<evidence type="ECO:0000313" key="2">
    <source>
        <dbReference type="Proteomes" id="UP000604825"/>
    </source>
</evidence>
<dbReference type="AlphaFoldDB" id="A0A811NBE1"/>